<dbReference type="Pfam" id="PF07082">
    <property type="entry name" value="DUF1350"/>
    <property type="match status" value="1"/>
</dbReference>
<dbReference type="PANTHER" id="PTHR34127">
    <property type="entry name" value="OS04G0405600 PROTEIN"/>
    <property type="match status" value="1"/>
</dbReference>
<dbReference type="InterPro" id="IPR010765">
    <property type="entry name" value="DUF1350"/>
</dbReference>
<keyword evidence="3" id="KW-1185">Reference proteome</keyword>
<comment type="caution">
    <text evidence="2">The sequence shown here is derived from an EMBL/GenBank/DDBJ whole genome shotgun (WGS) entry which is preliminary data.</text>
</comment>
<dbReference type="EMBL" id="PGGS01000012">
    <property type="protein sequence ID" value="PNH12240.1"/>
    <property type="molecule type" value="Genomic_DNA"/>
</dbReference>
<organism evidence="2 3">
    <name type="scientific">Tetrabaena socialis</name>
    <dbReference type="NCBI Taxonomy" id="47790"/>
    <lineage>
        <taxon>Eukaryota</taxon>
        <taxon>Viridiplantae</taxon>
        <taxon>Chlorophyta</taxon>
        <taxon>core chlorophytes</taxon>
        <taxon>Chlorophyceae</taxon>
        <taxon>CS clade</taxon>
        <taxon>Chlamydomonadales</taxon>
        <taxon>Tetrabaenaceae</taxon>
        <taxon>Tetrabaena</taxon>
    </lineage>
</organism>
<proteinExistence type="predicted"/>
<evidence type="ECO:0000313" key="2">
    <source>
        <dbReference type="EMBL" id="PNH12240.1"/>
    </source>
</evidence>
<evidence type="ECO:0000256" key="1">
    <source>
        <dbReference type="SAM" id="MobiDB-lite"/>
    </source>
</evidence>
<accession>A0A2J8AI95</accession>
<feature type="region of interest" description="Disordered" evidence="1">
    <location>
        <begin position="1"/>
        <end position="23"/>
    </location>
</feature>
<protein>
    <submittedName>
        <fullName evidence="2">Uncharacterized protein</fullName>
    </submittedName>
</protein>
<dbReference type="OrthoDB" id="3980at2759"/>
<dbReference type="Proteomes" id="UP000236333">
    <property type="component" value="Unassembled WGS sequence"/>
</dbReference>
<sequence length="181" mass="18962">MLGSRACGFQQRRGSRPPAPGGRRGVVAVRAAVVTQLETGAWVAAPRYRAKGVVHFLGGAFAGAAPQVGGGAVDFYPSPAESRGIISESYGVSPTLVVRFTDDSIDESGEIVRLLKPRLGAGITLLELPGTHLTPCGGDVPWPTGTVFTPADTLVQAVKQTQQADIRRLGRQLVGWMDSVA</sequence>
<evidence type="ECO:0000313" key="3">
    <source>
        <dbReference type="Proteomes" id="UP000236333"/>
    </source>
</evidence>
<name>A0A2J8AI95_9CHLO</name>
<reference evidence="2 3" key="1">
    <citation type="journal article" date="2017" name="Mol. Biol. Evol.">
        <title>The 4-celled Tetrabaena socialis nuclear genome reveals the essential components for genetic control of cell number at the origin of multicellularity in the volvocine lineage.</title>
        <authorList>
            <person name="Featherston J."/>
            <person name="Arakaki Y."/>
            <person name="Hanschen E.R."/>
            <person name="Ferris P.J."/>
            <person name="Michod R.E."/>
            <person name="Olson B.J.S.C."/>
            <person name="Nozaki H."/>
            <person name="Durand P.M."/>
        </authorList>
    </citation>
    <scope>NUCLEOTIDE SEQUENCE [LARGE SCALE GENOMIC DNA]</scope>
    <source>
        <strain evidence="2 3">NIES-571</strain>
    </source>
</reference>
<gene>
    <name evidence="2" type="ORF">TSOC_000871</name>
</gene>
<dbReference type="PANTHER" id="PTHR34127:SF1">
    <property type="entry name" value="OS04G0405600 PROTEIN"/>
    <property type="match status" value="1"/>
</dbReference>
<dbReference type="AlphaFoldDB" id="A0A2J8AI95"/>